<dbReference type="OrthoDB" id="9157176at2"/>
<evidence type="ECO:0000256" key="1">
    <source>
        <dbReference type="ARBA" id="ARBA00009437"/>
    </source>
</evidence>
<dbReference type="Gene3D" id="1.10.10.10">
    <property type="entry name" value="Winged helix-like DNA-binding domain superfamily/Winged helix DNA-binding domain"/>
    <property type="match status" value="1"/>
</dbReference>
<dbReference type="SUPFAM" id="SSF53850">
    <property type="entry name" value="Periplasmic binding protein-like II"/>
    <property type="match status" value="1"/>
</dbReference>
<dbReference type="PROSITE" id="PS50931">
    <property type="entry name" value="HTH_LYSR"/>
    <property type="match status" value="1"/>
</dbReference>
<dbReference type="GO" id="GO:0003677">
    <property type="term" value="F:DNA binding"/>
    <property type="evidence" value="ECO:0007669"/>
    <property type="project" value="UniProtKB-KW"/>
</dbReference>
<dbReference type="Proteomes" id="UP000184226">
    <property type="component" value="Unassembled WGS sequence"/>
</dbReference>
<feature type="compositionally biased region" description="Basic and acidic residues" evidence="5">
    <location>
        <begin position="313"/>
        <end position="324"/>
    </location>
</feature>
<dbReference type="InterPro" id="IPR036390">
    <property type="entry name" value="WH_DNA-bd_sf"/>
</dbReference>
<protein>
    <submittedName>
        <fullName evidence="7">DNA-binding transcriptional regulator, LysR family</fullName>
    </submittedName>
</protein>
<keyword evidence="8" id="KW-1185">Reference proteome</keyword>
<feature type="domain" description="HTH lysR-type" evidence="6">
    <location>
        <begin position="1"/>
        <end position="58"/>
    </location>
</feature>
<comment type="similarity">
    <text evidence="1">Belongs to the LysR transcriptional regulatory family.</text>
</comment>
<keyword evidence="3 7" id="KW-0238">DNA-binding</keyword>
<dbReference type="RefSeq" id="WP_073101980.1">
    <property type="nucleotide sequence ID" value="NZ_FQXE01000002.1"/>
</dbReference>
<evidence type="ECO:0000259" key="6">
    <source>
        <dbReference type="PROSITE" id="PS50931"/>
    </source>
</evidence>
<organism evidence="7 8">
    <name type="scientific">Pollutimonas bauzanensis</name>
    <dbReference type="NCBI Taxonomy" id="658167"/>
    <lineage>
        <taxon>Bacteria</taxon>
        <taxon>Pseudomonadati</taxon>
        <taxon>Pseudomonadota</taxon>
        <taxon>Betaproteobacteria</taxon>
        <taxon>Burkholderiales</taxon>
        <taxon>Alcaligenaceae</taxon>
        <taxon>Pollutimonas</taxon>
    </lineage>
</organism>
<feature type="region of interest" description="Disordered" evidence="5">
    <location>
        <begin position="300"/>
        <end position="324"/>
    </location>
</feature>
<dbReference type="Pfam" id="PF00126">
    <property type="entry name" value="HTH_1"/>
    <property type="match status" value="1"/>
</dbReference>
<dbReference type="CDD" id="cd08414">
    <property type="entry name" value="PBP2_LTTR_aromatics_like"/>
    <property type="match status" value="1"/>
</dbReference>
<proteinExistence type="inferred from homology"/>
<evidence type="ECO:0000313" key="8">
    <source>
        <dbReference type="Proteomes" id="UP000184226"/>
    </source>
</evidence>
<dbReference type="PRINTS" id="PR00039">
    <property type="entry name" value="HTHLYSR"/>
</dbReference>
<sequence>MDFRQLNYFVAVAQELSFSRAAIRLHMSQPPLSQQIKLLEEDLGVTLFDRTRRSVELTHAGSLFYDKALAILEQYATAKELCAWTSDGRAGKLRIAFTASVPIFAAFPRLIQGFRQAYPRIEMDLLHLSTGEQLLALNANEIDVGFLRPSLNFRAPSSIAAFDLWHDELVLAVADGHGGAASGATVRLGELAQEDFILFPQALGCGLFEHITTLAARAGFAPRIVQEVRENSTTLALVAAGLGISIVPGTYVYTKPPGVQFKGIVDADTESRIVMASSRNREMSSLKLFLDYARAFQARGDAPPAASGSTTHKSPESGKPRLSS</sequence>
<accession>A0A1M5QR63</accession>
<dbReference type="GO" id="GO:0003700">
    <property type="term" value="F:DNA-binding transcription factor activity"/>
    <property type="evidence" value="ECO:0007669"/>
    <property type="project" value="InterPro"/>
</dbReference>
<dbReference type="PANTHER" id="PTHR30346:SF17">
    <property type="entry name" value="LYSR FAMILY TRANSCRIPTIONAL REGULATOR"/>
    <property type="match status" value="1"/>
</dbReference>
<evidence type="ECO:0000256" key="2">
    <source>
        <dbReference type="ARBA" id="ARBA00023015"/>
    </source>
</evidence>
<dbReference type="InterPro" id="IPR000847">
    <property type="entry name" value="LysR_HTH_N"/>
</dbReference>
<dbReference type="SUPFAM" id="SSF46785">
    <property type="entry name" value="Winged helix' DNA-binding domain"/>
    <property type="match status" value="1"/>
</dbReference>
<evidence type="ECO:0000313" key="7">
    <source>
        <dbReference type="EMBL" id="SHH16279.1"/>
    </source>
</evidence>
<dbReference type="AlphaFoldDB" id="A0A1M5QR63"/>
<evidence type="ECO:0000256" key="3">
    <source>
        <dbReference type="ARBA" id="ARBA00023125"/>
    </source>
</evidence>
<evidence type="ECO:0000256" key="4">
    <source>
        <dbReference type="ARBA" id="ARBA00023163"/>
    </source>
</evidence>
<dbReference type="STRING" id="658167.SAMN04488135_102350"/>
<dbReference type="InterPro" id="IPR005119">
    <property type="entry name" value="LysR_subst-bd"/>
</dbReference>
<dbReference type="Gene3D" id="3.40.190.10">
    <property type="entry name" value="Periplasmic binding protein-like II"/>
    <property type="match status" value="2"/>
</dbReference>
<dbReference type="FunFam" id="1.10.10.10:FF:000001">
    <property type="entry name" value="LysR family transcriptional regulator"/>
    <property type="match status" value="1"/>
</dbReference>
<gene>
    <name evidence="7" type="ORF">SAMN04488135_102350</name>
</gene>
<evidence type="ECO:0000256" key="5">
    <source>
        <dbReference type="SAM" id="MobiDB-lite"/>
    </source>
</evidence>
<name>A0A1M5QR63_9BURK</name>
<dbReference type="InterPro" id="IPR036388">
    <property type="entry name" value="WH-like_DNA-bd_sf"/>
</dbReference>
<dbReference type="EMBL" id="FQXE01000002">
    <property type="protein sequence ID" value="SHH16279.1"/>
    <property type="molecule type" value="Genomic_DNA"/>
</dbReference>
<keyword evidence="2" id="KW-0805">Transcription regulation</keyword>
<dbReference type="GO" id="GO:0032993">
    <property type="term" value="C:protein-DNA complex"/>
    <property type="evidence" value="ECO:0007669"/>
    <property type="project" value="TreeGrafter"/>
</dbReference>
<keyword evidence="4" id="KW-0804">Transcription</keyword>
<dbReference type="Pfam" id="PF03466">
    <property type="entry name" value="LysR_substrate"/>
    <property type="match status" value="1"/>
</dbReference>
<reference evidence="7 8" key="1">
    <citation type="submission" date="2016-11" db="EMBL/GenBank/DDBJ databases">
        <authorList>
            <person name="Jaros S."/>
            <person name="Januszkiewicz K."/>
            <person name="Wedrychowicz H."/>
        </authorList>
    </citation>
    <scope>NUCLEOTIDE SEQUENCE [LARGE SCALE GENOMIC DNA]</scope>
    <source>
        <strain evidence="7 8">CGMCC 1.10190</strain>
    </source>
</reference>
<dbReference type="PANTHER" id="PTHR30346">
    <property type="entry name" value="TRANSCRIPTIONAL DUAL REGULATOR HCAR-RELATED"/>
    <property type="match status" value="1"/>
</dbReference>